<feature type="transmembrane region" description="Helical" evidence="7">
    <location>
        <begin position="201"/>
        <end position="223"/>
    </location>
</feature>
<feature type="transmembrane region" description="Helical" evidence="7">
    <location>
        <begin position="335"/>
        <end position="354"/>
    </location>
</feature>
<evidence type="ECO:0000256" key="2">
    <source>
        <dbReference type="ARBA" id="ARBA00022448"/>
    </source>
</evidence>
<proteinExistence type="inferred from homology"/>
<accession>A0AAV5GD15</accession>
<dbReference type="Gene3D" id="1.20.1250.20">
    <property type="entry name" value="MFS general substrate transporter like domains"/>
    <property type="match status" value="1"/>
</dbReference>
<feature type="transmembrane region" description="Helical" evidence="7">
    <location>
        <begin position="167"/>
        <end position="189"/>
    </location>
</feature>
<dbReference type="AlphaFoldDB" id="A0AAV5GD15"/>
<feature type="transmembrane region" description="Helical" evidence="7">
    <location>
        <begin position="140"/>
        <end position="160"/>
    </location>
</feature>
<evidence type="ECO:0000256" key="7">
    <source>
        <dbReference type="SAM" id="Phobius"/>
    </source>
</evidence>
<protein>
    <recommendedName>
        <fullName evidence="10">Major facilitator superfamily (MFS) profile domain-containing protein</fullName>
    </recommendedName>
</protein>
<keyword evidence="5 7" id="KW-0472">Membrane</keyword>
<dbReference type="SUPFAM" id="SSF103473">
    <property type="entry name" value="MFS general substrate transporter"/>
    <property type="match status" value="1"/>
</dbReference>
<sequence length="489" mass="54353">MSASDEKSFDGKGELAQPEVQDAAVEIDPAVERRVLRKLDMTVLPAFAIIFGLNYLDKIGLSYAAIFGMRTDLNLVGQDYSWCASIFYFGQLVAEFPVLYFLHKLPIRTFVAVSIMVWAVVVACQAAAHNFAGMATVRFFLGFTEGAVAPAFVVMSSVFWRKAEQPIRIAVFVSANALAQIVGALLLYGCGSIKDAALVGWRISFLVAAGLTVIGGIFFFVFVPVSPMTAWFLTPEERQVAVQRVAQERASGEHSNFDWHQFWQTLKDPRFYLVFLWAFFVCITSVVVMGSIVIAGFGFTPFKTLLVGLPGPGLQLATIWIAAISLMFFPNSRTWIQVAITLVPLVGVIMMRALPFSMKWALTGGYWMATCNSSTYIVNMSVISSNFKGHTRKSMTSVVYFIGYCVGCVAGPQLFLARESPLYRTATNAIIGLYVAYILSMLAYYWICRRENRRRDRLAAEGVEEAKPRPATKEDNTTDIDDLAFRYIL</sequence>
<keyword evidence="3 7" id="KW-0812">Transmembrane</keyword>
<keyword evidence="4 7" id="KW-1133">Transmembrane helix</keyword>
<name>A0AAV5GD15_9BASI</name>
<dbReference type="PANTHER" id="PTHR43791">
    <property type="entry name" value="PERMEASE-RELATED"/>
    <property type="match status" value="1"/>
</dbReference>
<reference evidence="8 9" key="1">
    <citation type="submission" date="2021-12" db="EMBL/GenBank/DDBJ databases">
        <title>High titer production of polyol ester of fatty acids by Rhodotorula paludigena BS15 towards product separation-free biomass refinery.</title>
        <authorList>
            <person name="Mano J."/>
            <person name="Ono H."/>
            <person name="Tanaka T."/>
            <person name="Naito K."/>
            <person name="Sushida H."/>
            <person name="Ike M."/>
            <person name="Tokuyasu K."/>
            <person name="Kitaoka M."/>
        </authorList>
    </citation>
    <scope>NUCLEOTIDE SEQUENCE [LARGE SCALE GENOMIC DNA]</scope>
    <source>
        <strain evidence="8 9">BS15</strain>
    </source>
</reference>
<feature type="transmembrane region" description="Helical" evidence="7">
    <location>
        <begin position="366"/>
        <end position="386"/>
    </location>
</feature>
<dbReference type="GO" id="GO:0016020">
    <property type="term" value="C:membrane"/>
    <property type="evidence" value="ECO:0007669"/>
    <property type="project" value="UniProtKB-SubCell"/>
</dbReference>
<dbReference type="InterPro" id="IPR036259">
    <property type="entry name" value="MFS_trans_sf"/>
</dbReference>
<feature type="transmembrane region" description="Helical" evidence="7">
    <location>
        <begin position="109"/>
        <end position="128"/>
    </location>
</feature>
<comment type="subcellular location">
    <subcellularLocation>
        <location evidence="1">Membrane</location>
        <topology evidence="1">Multi-pass membrane protein</topology>
    </subcellularLocation>
</comment>
<gene>
    <name evidence="8" type="ORF">Rhopal_001153-T1</name>
</gene>
<dbReference type="EMBL" id="BQKY01000002">
    <property type="protein sequence ID" value="GJN88188.1"/>
    <property type="molecule type" value="Genomic_DNA"/>
</dbReference>
<keyword evidence="2" id="KW-0813">Transport</keyword>
<feature type="transmembrane region" description="Helical" evidence="7">
    <location>
        <begin position="429"/>
        <end position="447"/>
    </location>
</feature>
<feature type="transmembrane region" description="Helical" evidence="7">
    <location>
        <begin position="271"/>
        <end position="299"/>
    </location>
</feature>
<evidence type="ECO:0000313" key="8">
    <source>
        <dbReference type="EMBL" id="GJN88188.1"/>
    </source>
</evidence>
<dbReference type="Pfam" id="PF07690">
    <property type="entry name" value="MFS_1"/>
    <property type="match status" value="1"/>
</dbReference>
<dbReference type="PANTHER" id="PTHR43791:SF103">
    <property type="entry name" value="MAJOR FACILITATOR SUPERFAMILY (MFS) PROFILE DOMAIN-CONTAINING PROTEIN-RELATED"/>
    <property type="match status" value="1"/>
</dbReference>
<evidence type="ECO:0000256" key="3">
    <source>
        <dbReference type="ARBA" id="ARBA00022692"/>
    </source>
</evidence>
<evidence type="ECO:0000313" key="9">
    <source>
        <dbReference type="Proteomes" id="UP001342314"/>
    </source>
</evidence>
<feature type="transmembrane region" description="Helical" evidence="7">
    <location>
        <begin position="398"/>
        <end position="417"/>
    </location>
</feature>
<dbReference type="InterPro" id="IPR011701">
    <property type="entry name" value="MFS"/>
</dbReference>
<comment type="caution">
    <text evidence="8">The sequence shown here is derived from an EMBL/GenBank/DDBJ whole genome shotgun (WGS) entry which is preliminary data.</text>
</comment>
<feature type="transmembrane region" description="Helical" evidence="7">
    <location>
        <begin position="86"/>
        <end position="102"/>
    </location>
</feature>
<organism evidence="8 9">
    <name type="scientific">Rhodotorula paludigena</name>
    <dbReference type="NCBI Taxonomy" id="86838"/>
    <lineage>
        <taxon>Eukaryota</taxon>
        <taxon>Fungi</taxon>
        <taxon>Dikarya</taxon>
        <taxon>Basidiomycota</taxon>
        <taxon>Pucciniomycotina</taxon>
        <taxon>Microbotryomycetes</taxon>
        <taxon>Sporidiobolales</taxon>
        <taxon>Sporidiobolaceae</taxon>
        <taxon>Rhodotorula</taxon>
    </lineage>
</organism>
<dbReference type="FunFam" id="1.20.1250.20:FF:000064">
    <property type="entry name" value="MFS allantoate transporter"/>
    <property type="match status" value="1"/>
</dbReference>
<dbReference type="GO" id="GO:0022857">
    <property type="term" value="F:transmembrane transporter activity"/>
    <property type="evidence" value="ECO:0007669"/>
    <property type="project" value="InterPro"/>
</dbReference>
<feature type="transmembrane region" description="Helical" evidence="7">
    <location>
        <begin position="305"/>
        <end position="328"/>
    </location>
</feature>
<evidence type="ECO:0000256" key="6">
    <source>
        <dbReference type="ARBA" id="ARBA00037968"/>
    </source>
</evidence>
<comment type="similarity">
    <text evidence="6">Belongs to the major facilitator superfamily. Allantoate permease family.</text>
</comment>
<keyword evidence="9" id="KW-1185">Reference proteome</keyword>
<evidence type="ECO:0000256" key="5">
    <source>
        <dbReference type="ARBA" id="ARBA00023136"/>
    </source>
</evidence>
<dbReference type="Proteomes" id="UP001342314">
    <property type="component" value="Unassembled WGS sequence"/>
</dbReference>
<feature type="transmembrane region" description="Helical" evidence="7">
    <location>
        <begin position="43"/>
        <end position="66"/>
    </location>
</feature>
<evidence type="ECO:0000256" key="1">
    <source>
        <dbReference type="ARBA" id="ARBA00004141"/>
    </source>
</evidence>
<evidence type="ECO:0008006" key="10">
    <source>
        <dbReference type="Google" id="ProtNLM"/>
    </source>
</evidence>
<evidence type="ECO:0000256" key="4">
    <source>
        <dbReference type="ARBA" id="ARBA00022989"/>
    </source>
</evidence>